<feature type="transmembrane region" description="Helical" evidence="7">
    <location>
        <begin position="100"/>
        <end position="124"/>
    </location>
</feature>
<gene>
    <name evidence="9" type="ORF">ASPVEDRAFT_186627</name>
</gene>
<keyword evidence="4 7" id="KW-0472">Membrane</keyword>
<feature type="transmembrane region" description="Helical" evidence="7">
    <location>
        <begin position="20"/>
        <end position="38"/>
    </location>
</feature>
<sequence>MDSITPEYASETKGPRILGVFWSFFIVSVLMVSARLYIRIRWLKNIGLDDYIIAVAMLIIRIMLSGYTVVTTVNVGLGYGKHTPVITQEGGMDLLVKVLLINYADFALGIMSFTTPKLAIAALLNRIMNPSKFHRVWLWFLTALVFISSSICIVVLFTMCDPPEGLWKIQLAASGAATCRPNKVLVGYAIFTGAISGFVDLYLAIYPTIVLLRLQITLQKKLALSAALGMGAVACAMAIVKCFQLPSLYNTSDSTYATADLVIWTSIESNMIIMASCIPTLGPLYEMARGRRSWSSRQRSYKSSANQLPSTSGDRYMKKSVYSSQKDADLFETNIDAAREGSQESILGSDKGQNRGANGRIQRTDQVVVEYEMRPLDRQGQPSW</sequence>
<evidence type="ECO:0000259" key="8">
    <source>
        <dbReference type="Pfam" id="PF20684"/>
    </source>
</evidence>
<evidence type="ECO:0000313" key="10">
    <source>
        <dbReference type="Proteomes" id="UP000184073"/>
    </source>
</evidence>
<evidence type="ECO:0000256" key="1">
    <source>
        <dbReference type="ARBA" id="ARBA00004141"/>
    </source>
</evidence>
<dbReference type="GeneID" id="63724494"/>
<dbReference type="PANTHER" id="PTHR33048">
    <property type="entry name" value="PTH11-LIKE INTEGRAL MEMBRANE PROTEIN (AFU_ORTHOLOGUE AFUA_5G11245)"/>
    <property type="match status" value="1"/>
</dbReference>
<dbReference type="STRING" id="1036611.A0A1L9PBN9"/>
<evidence type="ECO:0000256" key="4">
    <source>
        <dbReference type="ARBA" id="ARBA00023136"/>
    </source>
</evidence>
<dbReference type="EMBL" id="KV878126">
    <property type="protein sequence ID" value="OJI98865.1"/>
    <property type="molecule type" value="Genomic_DNA"/>
</dbReference>
<dbReference type="Pfam" id="PF20684">
    <property type="entry name" value="Fung_rhodopsin"/>
    <property type="match status" value="1"/>
</dbReference>
<dbReference type="GO" id="GO:0016020">
    <property type="term" value="C:membrane"/>
    <property type="evidence" value="ECO:0007669"/>
    <property type="project" value="UniProtKB-SubCell"/>
</dbReference>
<keyword evidence="10" id="KW-1185">Reference proteome</keyword>
<feature type="transmembrane region" description="Helical" evidence="7">
    <location>
        <begin position="261"/>
        <end position="285"/>
    </location>
</feature>
<keyword evidence="3 7" id="KW-1133">Transmembrane helix</keyword>
<dbReference type="InterPro" id="IPR049326">
    <property type="entry name" value="Rhodopsin_dom_fungi"/>
</dbReference>
<organism evidence="9 10">
    <name type="scientific">Aspergillus versicolor CBS 583.65</name>
    <dbReference type="NCBI Taxonomy" id="1036611"/>
    <lineage>
        <taxon>Eukaryota</taxon>
        <taxon>Fungi</taxon>
        <taxon>Dikarya</taxon>
        <taxon>Ascomycota</taxon>
        <taxon>Pezizomycotina</taxon>
        <taxon>Eurotiomycetes</taxon>
        <taxon>Eurotiomycetidae</taxon>
        <taxon>Eurotiales</taxon>
        <taxon>Aspergillaceae</taxon>
        <taxon>Aspergillus</taxon>
        <taxon>Aspergillus subgen. Nidulantes</taxon>
    </lineage>
</organism>
<dbReference type="Proteomes" id="UP000184073">
    <property type="component" value="Unassembled WGS sequence"/>
</dbReference>
<feature type="transmembrane region" description="Helical" evidence="7">
    <location>
        <begin position="50"/>
        <end position="70"/>
    </location>
</feature>
<evidence type="ECO:0000313" key="9">
    <source>
        <dbReference type="EMBL" id="OJI98865.1"/>
    </source>
</evidence>
<evidence type="ECO:0000256" key="2">
    <source>
        <dbReference type="ARBA" id="ARBA00022692"/>
    </source>
</evidence>
<feature type="transmembrane region" description="Helical" evidence="7">
    <location>
        <begin position="222"/>
        <end position="241"/>
    </location>
</feature>
<evidence type="ECO:0000256" key="7">
    <source>
        <dbReference type="SAM" id="Phobius"/>
    </source>
</evidence>
<dbReference type="RefSeq" id="XP_040664628.1">
    <property type="nucleotide sequence ID" value="XM_040808983.1"/>
</dbReference>
<dbReference type="AlphaFoldDB" id="A0A1L9PBN9"/>
<keyword evidence="2 7" id="KW-0812">Transmembrane</keyword>
<accession>A0A1L9PBN9</accession>
<comment type="similarity">
    <text evidence="5">Belongs to the SAT4 family.</text>
</comment>
<feature type="region of interest" description="Disordered" evidence="6">
    <location>
        <begin position="296"/>
        <end position="316"/>
    </location>
</feature>
<feature type="domain" description="Rhodopsin" evidence="8">
    <location>
        <begin position="34"/>
        <end position="286"/>
    </location>
</feature>
<proteinExistence type="inferred from homology"/>
<dbReference type="InterPro" id="IPR052337">
    <property type="entry name" value="SAT4-like"/>
</dbReference>
<feature type="transmembrane region" description="Helical" evidence="7">
    <location>
        <begin position="136"/>
        <end position="157"/>
    </location>
</feature>
<comment type="subcellular location">
    <subcellularLocation>
        <location evidence="1">Membrane</location>
        <topology evidence="1">Multi-pass membrane protein</topology>
    </subcellularLocation>
</comment>
<name>A0A1L9PBN9_ASPVE</name>
<reference evidence="10" key="1">
    <citation type="journal article" date="2017" name="Genome Biol.">
        <title>Comparative genomics reveals high biological diversity and specific adaptations in the industrially and medically important fungal genus Aspergillus.</title>
        <authorList>
            <person name="de Vries R.P."/>
            <person name="Riley R."/>
            <person name="Wiebenga A."/>
            <person name="Aguilar-Osorio G."/>
            <person name="Amillis S."/>
            <person name="Uchima C.A."/>
            <person name="Anderluh G."/>
            <person name="Asadollahi M."/>
            <person name="Askin M."/>
            <person name="Barry K."/>
            <person name="Battaglia E."/>
            <person name="Bayram O."/>
            <person name="Benocci T."/>
            <person name="Braus-Stromeyer S.A."/>
            <person name="Caldana C."/>
            <person name="Canovas D."/>
            <person name="Cerqueira G.C."/>
            <person name="Chen F."/>
            <person name="Chen W."/>
            <person name="Choi C."/>
            <person name="Clum A."/>
            <person name="Dos Santos R.A."/>
            <person name="Damasio A.R."/>
            <person name="Diallinas G."/>
            <person name="Emri T."/>
            <person name="Fekete E."/>
            <person name="Flipphi M."/>
            <person name="Freyberg S."/>
            <person name="Gallo A."/>
            <person name="Gournas C."/>
            <person name="Habgood R."/>
            <person name="Hainaut M."/>
            <person name="Harispe M.L."/>
            <person name="Henrissat B."/>
            <person name="Hilden K.S."/>
            <person name="Hope R."/>
            <person name="Hossain A."/>
            <person name="Karabika E."/>
            <person name="Karaffa L."/>
            <person name="Karanyi Z."/>
            <person name="Krasevec N."/>
            <person name="Kuo A."/>
            <person name="Kusch H."/>
            <person name="LaButti K."/>
            <person name="Lagendijk E.L."/>
            <person name="Lapidus A."/>
            <person name="Levasseur A."/>
            <person name="Lindquist E."/>
            <person name="Lipzen A."/>
            <person name="Logrieco A.F."/>
            <person name="MacCabe A."/>
            <person name="Maekelae M.R."/>
            <person name="Malavazi I."/>
            <person name="Melin P."/>
            <person name="Meyer V."/>
            <person name="Mielnichuk N."/>
            <person name="Miskei M."/>
            <person name="Molnar A.P."/>
            <person name="Mule G."/>
            <person name="Ngan C.Y."/>
            <person name="Orejas M."/>
            <person name="Orosz E."/>
            <person name="Ouedraogo J.P."/>
            <person name="Overkamp K.M."/>
            <person name="Park H.-S."/>
            <person name="Perrone G."/>
            <person name="Piumi F."/>
            <person name="Punt P.J."/>
            <person name="Ram A.F."/>
            <person name="Ramon A."/>
            <person name="Rauscher S."/>
            <person name="Record E."/>
            <person name="Riano-Pachon D.M."/>
            <person name="Robert V."/>
            <person name="Roehrig J."/>
            <person name="Ruller R."/>
            <person name="Salamov A."/>
            <person name="Salih N.S."/>
            <person name="Samson R.A."/>
            <person name="Sandor E."/>
            <person name="Sanguinetti M."/>
            <person name="Schuetze T."/>
            <person name="Sepcic K."/>
            <person name="Shelest E."/>
            <person name="Sherlock G."/>
            <person name="Sophianopoulou V."/>
            <person name="Squina F.M."/>
            <person name="Sun H."/>
            <person name="Susca A."/>
            <person name="Todd R.B."/>
            <person name="Tsang A."/>
            <person name="Unkles S.E."/>
            <person name="van de Wiele N."/>
            <person name="van Rossen-Uffink D."/>
            <person name="Oliveira J.V."/>
            <person name="Vesth T.C."/>
            <person name="Visser J."/>
            <person name="Yu J.-H."/>
            <person name="Zhou M."/>
            <person name="Andersen M.R."/>
            <person name="Archer D.B."/>
            <person name="Baker S.E."/>
            <person name="Benoit I."/>
            <person name="Brakhage A.A."/>
            <person name="Braus G.H."/>
            <person name="Fischer R."/>
            <person name="Frisvad J.C."/>
            <person name="Goldman G.H."/>
            <person name="Houbraken J."/>
            <person name="Oakley B."/>
            <person name="Pocsi I."/>
            <person name="Scazzocchio C."/>
            <person name="Seiboth B."/>
            <person name="vanKuyk P.A."/>
            <person name="Wortman J."/>
            <person name="Dyer P.S."/>
            <person name="Grigoriev I.V."/>
        </authorList>
    </citation>
    <scope>NUCLEOTIDE SEQUENCE [LARGE SCALE GENOMIC DNA]</scope>
    <source>
        <strain evidence="10">CBS 583.65</strain>
    </source>
</reference>
<evidence type="ECO:0000256" key="6">
    <source>
        <dbReference type="SAM" id="MobiDB-lite"/>
    </source>
</evidence>
<feature type="transmembrane region" description="Helical" evidence="7">
    <location>
        <begin position="185"/>
        <end position="210"/>
    </location>
</feature>
<dbReference type="PANTHER" id="PTHR33048:SF155">
    <property type="entry name" value="INTEGRAL MEMBRANE PROTEIN"/>
    <property type="match status" value="1"/>
</dbReference>
<protein>
    <recommendedName>
        <fullName evidence="8">Rhodopsin domain-containing protein</fullName>
    </recommendedName>
</protein>
<evidence type="ECO:0000256" key="3">
    <source>
        <dbReference type="ARBA" id="ARBA00022989"/>
    </source>
</evidence>
<dbReference type="VEuPathDB" id="FungiDB:ASPVEDRAFT_186627"/>
<evidence type="ECO:0000256" key="5">
    <source>
        <dbReference type="ARBA" id="ARBA00038359"/>
    </source>
</evidence>
<dbReference type="OrthoDB" id="5331848at2759"/>
<feature type="region of interest" description="Disordered" evidence="6">
    <location>
        <begin position="341"/>
        <end position="363"/>
    </location>
</feature>